<evidence type="ECO:0000313" key="1">
    <source>
        <dbReference type="EMBL" id="SOB74024.1"/>
    </source>
</evidence>
<sequence length="46" mass="5634">MEIVYRTIFFYSEGYNFCNRQVCREFRQLAPRTKGYTYLDQLIQDG</sequence>
<proteinExistence type="predicted"/>
<accession>A0A285PWM9</accession>
<protein>
    <submittedName>
        <fullName evidence="1">Uncharacterized protein</fullName>
    </submittedName>
</protein>
<organism evidence="1">
    <name type="scientific">Cedratvirus lausannensis</name>
    <dbReference type="NCBI Taxonomy" id="2023205"/>
    <lineage>
        <taxon>Viruses</taxon>
        <taxon>Pithoviruses</taxon>
        <taxon>Orthocedratvirinae</taxon>
        <taxon>Alphacedratvirus</taxon>
        <taxon>Alphacedratvirus francolausannense</taxon>
    </lineage>
</organism>
<gene>
    <name evidence="1" type="ORF">BQ9231_00141</name>
</gene>
<dbReference type="Proteomes" id="UP000274850">
    <property type="component" value="Segment"/>
</dbReference>
<keyword evidence="2" id="KW-1185">Reference proteome</keyword>
<reference evidence="1" key="1">
    <citation type="submission" date="2017-08" db="EMBL/GenBank/DDBJ databases">
        <authorList>
            <person name="de Groot N.N."/>
        </authorList>
    </citation>
    <scope>NUCLEOTIDE SEQUENCE</scope>
</reference>
<name>A0A285PWM9_9VIRU</name>
<evidence type="ECO:0000313" key="2">
    <source>
        <dbReference type="Proteomes" id="UP000274850"/>
    </source>
</evidence>
<dbReference type="EMBL" id="LT907979">
    <property type="protein sequence ID" value="SOB74024.1"/>
    <property type="molecule type" value="Genomic_DNA"/>
</dbReference>